<feature type="domain" description="Lipoyl-binding" evidence="7">
    <location>
        <begin position="2"/>
        <end position="77"/>
    </location>
</feature>
<dbReference type="PROSITE" id="PS50968">
    <property type="entry name" value="BIOTINYL_LIPOYL"/>
    <property type="match status" value="1"/>
</dbReference>
<dbReference type="GO" id="GO:0016407">
    <property type="term" value="F:acetyltransferase activity"/>
    <property type="evidence" value="ECO:0007669"/>
    <property type="project" value="TreeGrafter"/>
</dbReference>
<dbReference type="InterPro" id="IPR001078">
    <property type="entry name" value="2-oxoacid_DH_actylTfrase"/>
</dbReference>
<dbReference type="PANTHER" id="PTHR43178:SF5">
    <property type="entry name" value="LIPOAMIDE ACYLTRANSFERASE COMPONENT OF BRANCHED-CHAIN ALPHA-KETO ACID DEHYDROGENASE COMPLEX, MITOCHONDRIAL"/>
    <property type="match status" value="1"/>
</dbReference>
<dbReference type="Pfam" id="PF02817">
    <property type="entry name" value="E3_binding"/>
    <property type="match status" value="2"/>
</dbReference>
<dbReference type="InterPro" id="IPR050743">
    <property type="entry name" value="2-oxoacid_DH_E2_comp"/>
</dbReference>
<comment type="similarity">
    <text evidence="2">Belongs to the 2-oxoacid dehydrogenase family.</text>
</comment>
<keyword evidence="4" id="KW-0450">Lipoyl</keyword>
<name>A0AAE4JHI6_9EURY</name>
<dbReference type="AlphaFoldDB" id="A0AAE4JHI6"/>
<dbReference type="PANTHER" id="PTHR43178">
    <property type="entry name" value="DIHYDROLIPOAMIDE ACETYLTRANSFERASE COMPONENT OF PYRUVATE DEHYDROGENASE COMPLEX"/>
    <property type="match status" value="1"/>
</dbReference>
<feature type="domain" description="Peripheral subunit-binding (PSBD)" evidence="8">
    <location>
        <begin position="147"/>
        <end position="184"/>
    </location>
</feature>
<evidence type="ECO:0000256" key="2">
    <source>
        <dbReference type="ARBA" id="ARBA00007317"/>
    </source>
</evidence>
<feature type="compositionally biased region" description="Basic and acidic residues" evidence="6">
    <location>
        <begin position="144"/>
        <end position="157"/>
    </location>
</feature>
<proteinExistence type="inferred from homology"/>
<dbReference type="InterPro" id="IPR023213">
    <property type="entry name" value="CAT-like_dom_sf"/>
</dbReference>
<dbReference type="Pfam" id="PF00198">
    <property type="entry name" value="2-oxoacid_dh"/>
    <property type="match status" value="1"/>
</dbReference>
<feature type="compositionally biased region" description="Basic and acidic residues" evidence="6">
    <location>
        <begin position="198"/>
        <end position="209"/>
    </location>
</feature>
<feature type="region of interest" description="Disordered" evidence="6">
    <location>
        <begin position="181"/>
        <end position="209"/>
    </location>
</feature>
<evidence type="ECO:0000256" key="6">
    <source>
        <dbReference type="SAM" id="MobiDB-lite"/>
    </source>
</evidence>
<dbReference type="InterPro" id="IPR004167">
    <property type="entry name" value="PSBD"/>
</dbReference>
<evidence type="ECO:0000256" key="3">
    <source>
        <dbReference type="ARBA" id="ARBA00022679"/>
    </source>
</evidence>
<accession>A0AAE4JHI6</accession>
<comment type="caution">
    <text evidence="9">The sequence shown here is derived from an EMBL/GenBank/DDBJ whole genome shotgun (WGS) entry which is preliminary data.</text>
</comment>
<gene>
    <name evidence="9" type="ORF">NDI54_04270</name>
</gene>
<evidence type="ECO:0000256" key="4">
    <source>
        <dbReference type="ARBA" id="ARBA00022823"/>
    </source>
</evidence>
<keyword evidence="5" id="KW-0012">Acyltransferase</keyword>
<feature type="region of interest" description="Disordered" evidence="6">
    <location>
        <begin position="235"/>
        <end position="266"/>
    </location>
</feature>
<evidence type="ECO:0000256" key="5">
    <source>
        <dbReference type="ARBA" id="ARBA00023315"/>
    </source>
</evidence>
<organism evidence="9 10">
    <name type="scientific">Haloarcula terrestris</name>
    <dbReference type="NCBI Taxonomy" id="2950533"/>
    <lineage>
        <taxon>Archaea</taxon>
        <taxon>Methanobacteriati</taxon>
        <taxon>Methanobacteriota</taxon>
        <taxon>Stenosarchaea group</taxon>
        <taxon>Halobacteria</taxon>
        <taxon>Halobacteriales</taxon>
        <taxon>Haloarculaceae</taxon>
        <taxon>Haloarcula</taxon>
    </lineage>
</organism>
<evidence type="ECO:0000259" key="7">
    <source>
        <dbReference type="PROSITE" id="PS50968"/>
    </source>
</evidence>
<dbReference type="InterPro" id="IPR011053">
    <property type="entry name" value="Single_hybrid_motif"/>
</dbReference>
<dbReference type="EMBL" id="JAMQOM010000002">
    <property type="protein sequence ID" value="MDS0220564.1"/>
    <property type="molecule type" value="Genomic_DNA"/>
</dbReference>
<dbReference type="Gene3D" id="3.30.559.10">
    <property type="entry name" value="Chloramphenicol acetyltransferase-like domain"/>
    <property type="match status" value="1"/>
</dbReference>
<sequence length="465" mass="48649">MSYIVKMPKLGLEMEQGTVLEWTVERGDAVSEGEMIAEVESEKSIGEVEAREDGTVRRVYAEEGDTVPPGTPIGIFAAPDADIADLEAEVEAELEGEAETATAEAETAEAEPAEASEAVAATAEAAEGGGDGGGQTGDAGGGSDDVKASPRAQKRAEELNVDLTTVQGTGFDGAITEDDVETAAEAAESDPAGESATDEVKASPRAQKRAEELGVDLTIVDGTGFEGAITEDDVEAAAEAEPPVETAERQRGGVEWLSSERPEQDRYDRVTATADPAVGDALFETMEAVRTAFEQRVTMTDVMLVLASATLTDHPMMNGTFTESTHQITEPQHIALVADINGSVAGVVPDAANKSLTEIVDRRQSVDGDSEPSHQATFTLTNAAETDGSGRLINPPAVAALEIDPTGERAVPSENGVTIHPLVTATLTYDTRAVGAGEAQAFLDGFFERAQRAPELVLGSYRGRE</sequence>
<protein>
    <submittedName>
        <fullName evidence="9">E3 binding domain-containing protein</fullName>
    </submittedName>
</protein>
<dbReference type="RefSeq" id="WP_310895244.1">
    <property type="nucleotide sequence ID" value="NZ_JAMQOM010000002.1"/>
</dbReference>
<feature type="compositionally biased region" description="Low complexity" evidence="6">
    <location>
        <begin position="115"/>
        <end position="126"/>
    </location>
</feature>
<dbReference type="SUPFAM" id="SSF51230">
    <property type="entry name" value="Single hybrid motif"/>
    <property type="match status" value="1"/>
</dbReference>
<dbReference type="GO" id="GO:0031405">
    <property type="term" value="F:lipoic acid binding"/>
    <property type="evidence" value="ECO:0007669"/>
    <property type="project" value="TreeGrafter"/>
</dbReference>
<reference evidence="9 10" key="1">
    <citation type="submission" date="2022-06" db="EMBL/GenBank/DDBJ databases">
        <title>Haloarcula sp. a new haloarchaeum isolate from saline soil.</title>
        <authorList>
            <person name="Strakova D."/>
            <person name="Galisteo C."/>
            <person name="Sanchez-Porro C."/>
            <person name="Ventosa A."/>
        </authorList>
    </citation>
    <scope>NUCLEOTIDE SEQUENCE [LARGE SCALE GENOMIC DNA]</scope>
    <source>
        <strain evidence="9 10">S1AR25-5A</strain>
    </source>
</reference>
<keyword evidence="10" id="KW-1185">Reference proteome</keyword>
<dbReference type="Gene3D" id="4.10.320.10">
    <property type="entry name" value="E3-binding domain"/>
    <property type="match status" value="2"/>
</dbReference>
<dbReference type="Gene3D" id="2.40.50.100">
    <property type="match status" value="1"/>
</dbReference>
<dbReference type="SUPFAM" id="SSF47005">
    <property type="entry name" value="Peripheral subunit-binding domain of 2-oxo acid dehydrogenase complex"/>
    <property type="match status" value="2"/>
</dbReference>
<evidence type="ECO:0000313" key="10">
    <source>
        <dbReference type="Proteomes" id="UP001253439"/>
    </source>
</evidence>
<dbReference type="GO" id="GO:0005737">
    <property type="term" value="C:cytoplasm"/>
    <property type="evidence" value="ECO:0007669"/>
    <property type="project" value="TreeGrafter"/>
</dbReference>
<dbReference type="Proteomes" id="UP001253439">
    <property type="component" value="Unassembled WGS sequence"/>
</dbReference>
<dbReference type="InterPro" id="IPR036625">
    <property type="entry name" value="E3-bd_dom_sf"/>
</dbReference>
<feature type="compositionally biased region" description="Basic and acidic residues" evidence="6">
    <location>
        <begin position="246"/>
        <end position="266"/>
    </location>
</feature>
<dbReference type="CDD" id="cd06849">
    <property type="entry name" value="lipoyl_domain"/>
    <property type="match status" value="1"/>
</dbReference>
<evidence type="ECO:0000313" key="9">
    <source>
        <dbReference type="EMBL" id="MDS0220564.1"/>
    </source>
</evidence>
<dbReference type="Pfam" id="PF00364">
    <property type="entry name" value="Biotin_lipoyl"/>
    <property type="match status" value="1"/>
</dbReference>
<dbReference type="InterPro" id="IPR000089">
    <property type="entry name" value="Biotin_lipoyl"/>
</dbReference>
<dbReference type="PROSITE" id="PS51826">
    <property type="entry name" value="PSBD"/>
    <property type="match status" value="2"/>
</dbReference>
<feature type="domain" description="Peripheral subunit-binding (PSBD)" evidence="8">
    <location>
        <begin position="201"/>
        <end position="238"/>
    </location>
</feature>
<dbReference type="SUPFAM" id="SSF52777">
    <property type="entry name" value="CoA-dependent acyltransferases"/>
    <property type="match status" value="1"/>
</dbReference>
<evidence type="ECO:0000259" key="8">
    <source>
        <dbReference type="PROSITE" id="PS51826"/>
    </source>
</evidence>
<comment type="cofactor">
    <cofactor evidence="1">
        <name>(R)-lipoate</name>
        <dbReference type="ChEBI" id="CHEBI:83088"/>
    </cofactor>
</comment>
<feature type="region of interest" description="Disordered" evidence="6">
    <location>
        <begin position="94"/>
        <end position="157"/>
    </location>
</feature>
<keyword evidence="3" id="KW-0808">Transferase</keyword>
<evidence type="ECO:0000256" key="1">
    <source>
        <dbReference type="ARBA" id="ARBA00001938"/>
    </source>
</evidence>
<feature type="compositionally biased region" description="Gly residues" evidence="6">
    <location>
        <begin position="127"/>
        <end position="143"/>
    </location>
</feature>